<dbReference type="PATRIC" id="fig|1317121.7.peg.869"/>
<keyword evidence="1" id="KW-0732">Signal</keyword>
<dbReference type="SUPFAM" id="SSF56935">
    <property type="entry name" value="Porins"/>
    <property type="match status" value="2"/>
</dbReference>
<reference evidence="2 3" key="1">
    <citation type="journal article" date="2015" name="Int. J. Syst. Evol. Microbiol.">
        <title>Aestuariivita atlantica sp. nov., isolated from deep sea sediment of the Atlantic Ocean.</title>
        <authorList>
            <person name="Li G."/>
            <person name="Lai Q."/>
            <person name="Du Y."/>
            <person name="Liu X."/>
            <person name="Sun F."/>
            <person name="Shao Z."/>
        </authorList>
    </citation>
    <scope>NUCLEOTIDE SEQUENCE [LARGE SCALE GENOMIC DNA]</scope>
    <source>
        <strain evidence="2 3">22II-S11-z3</strain>
    </source>
</reference>
<evidence type="ECO:0008006" key="4">
    <source>
        <dbReference type="Google" id="ProtNLM"/>
    </source>
</evidence>
<feature type="signal peptide" evidence="1">
    <location>
        <begin position="1"/>
        <end position="35"/>
    </location>
</feature>
<dbReference type="Proteomes" id="UP000036938">
    <property type="component" value="Unassembled WGS sequence"/>
</dbReference>
<dbReference type="EMBL" id="AQQZ01000013">
    <property type="protein sequence ID" value="KNG92174.1"/>
    <property type="molecule type" value="Genomic_DNA"/>
</dbReference>
<keyword evidence="3" id="KW-1185">Reference proteome</keyword>
<accession>A0A0L1JK89</accession>
<comment type="caution">
    <text evidence="2">The sequence shown here is derived from an EMBL/GenBank/DDBJ whole genome shotgun (WGS) entry which is preliminary data.</text>
</comment>
<dbReference type="OrthoDB" id="9773411at2"/>
<dbReference type="STRING" id="1317121.ATO11_18840"/>
<evidence type="ECO:0000313" key="2">
    <source>
        <dbReference type="EMBL" id="KNG92174.1"/>
    </source>
</evidence>
<dbReference type="RefSeq" id="WP_050532468.1">
    <property type="nucleotide sequence ID" value="NZ_AQQZ01000013.1"/>
</dbReference>
<gene>
    <name evidence="2" type="ORF">ATO11_18840</name>
</gene>
<name>A0A0L1JK89_9RHOB</name>
<evidence type="ECO:0000256" key="1">
    <source>
        <dbReference type="SAM" id="SignalP"/>
    </source>
</evidence>
<proteinExistence type="predicted"/>
<sequence length="1199" mass="129732">MKHFEQARPRGLARTVGYYLATSALCTGIAGLAQAQTQDDCVETDRYLCTDRNNADTVVSMPVGETSEVIAADSSAGLGAAGFSISIDGETIAGAPAPRVVQRQQDIALSRANVDVTFDGLVIQPRLNVSTSDLRSTAPANGAVTFRASTNYPAYIARAEIRVIDRQRRDNGRIAAKIPVAPNGEANWTMPATGSGDFAYVLRVYDADGRYNETRPLPLHRSARGGDPDLTGPVIAAGEGEDRTGIAQFKVRGGAVTVHGDALAPGQTVRVMGETIPVDQGGAFVTQRILPAGTHAVDVRIDPHDGVAGERLVRDIEVPERDLFFVGIADISANRRIRDNSDGSSETTDSVDGRLAFYLKGTFQNNVSVTASADTGHGSLANAFSRLDQKDPLTLLGRLRDDAFYPTYGDNSTAYDDTPTSGRFYLKVETPQTEFLWGDFDLAITQPHFLRNTQSLYGARVTHESRRRTEDGAPVLRVLGYAAQGDMASRRDVLEATGGSAYFLSHQDIHPGSDTVTVETIDPRTGRIVDSRTLVAGQDYELDPLQGVLLLSSPLGRSAPDGSLIQSNPGGDNVVRLVVTYQNTPALGSVDGGSVGGRIELRPNDRITLGFTAMRDDTGTADQRMIGADARFALGEYSFAEFEVAQSQGPGFGQTLSVDGGLTIDALASSGAPGLSARAYRFDAHLALSDLGIAAPGFIDLYAESIEAGFSTYSHDISEDQRLVGIAGEIGLSDRATLRFSGEHFRKSGGEQTDEAEISLTYALSPSLELAAGLAWLHQDRPGTPAETGERTDALLRLTYSPSEDLTVYGYARATLALDGGLERADRIGLGADVRLSERLRFSGEVSDGTGGFGAVAQATWTPSEGQEFYVSYAQDPDSRRLGTDAAERLTFGAKNRVNKRLSTFAENSYISGRNERSLTRAFGVTYTPNDRWTLASQVELGRVTDPRNGDFDRFAYSVSMTYSNGESFNASAKLEYRLEDGIGSARDRETLLLSAAFDYRTSPNWHLLGSLDAVLSRSDESDFRNGDYVRASLGYAYRPTDNDRTNALIRLTYINDQPGEDQVTANGTTDGPRHRSLVFSADLVHELSDTWTVGLKYGYRSGETADRGTDNYVRNDAHLAIARFDWHVVHNWDLSIEGRWEYQPHSGDTRTGGSIAIYRHVGNNLKIGVGYDVGQATNDLTNVEYKERGVFVNLVAKF</sequence>
<feature type="chain" id="PRO_5005553719" description="Autotransporter domain-containing protein" evidence="1">
    <location>
        <begin position="36"/>
        <end position="1199"/>
    </location>
</feature>
<protein>
    <recommendedName>
        <fullName evidence="4">Autotransporter domain-containing protein</fullName>
    </recommendedName>
</protein>
<dbReference type="AlphaFoldDB" id="A0A0L1JK89"/>
<organism evidence="2 3">
    <name type="scientific">Pseudaestuariivita atlantica</name>
    <dbReference type="NCBI Taxonomy" id="1317121"/>
    <lineage>
        <taxon>Bacteria</taxon>
        <taxon>Pseudomonadati</taxon>
        <taxon>Pseudomonadota</taxon>
        <taxon>Alphaproteobacteria</taxon>
        <taxon>Rhodobacterales</taxon>
        <taxon>Paracoccaceae</taxon>
        <taxon>Pseudaestuariivita</taxon>
    </lineage>
</organism>
<evidence type="ECO:0000313" key="3">
    <source>
        <dbReference type="Proteomes" id="UP000036938"/>
    </source>
</evidence>